<dbReference type="Gene3D" id="2.30.29.170">
    <property type="match status" value="1"/>
</dbReference>
<dbReference type="GO" id="GO:0000281">
    <property type="term" value="P:mitotic cytokinesis"/>
    <property type="evidence" value="ECO:0007669"/>
    <property type="project" value="TreeGrafter"/>
</dbReference>
<evidence type="ECO:0000256" key="3">
    <source>
        <dbReference type="ARBA" id="ARBA00022737"/>
    </source>
</evidence>
<dbReference type="GO" id="GO:0072686">
    <property type="term" value="C:mitotic spindle"/>
    <property type="evidence" value="ECO:0007669"/>
    <property type="project" value="TreeGrafter"/>
</dbReference>
<dbReference type="InterPro" id="IPR006602">
    <property type="entry name" value="DM10_dom"/>
</dbReference>
<dbReference type="GO" id="GO:0060285">
    <property type="term" value="P:cilium-dependent cell motility"/>
    <property type="evidence" value="ECO:0007669"/>
    <property type="project" value="TreeGrafter"/>
</dbReference>
<sequence>MITIYEPPVRNSGIIGGKFLERTRVAKPNCPPDQPIFYGPQDFYIGVVIEVFRHRFVITNADEYVLKFMEEHTDQFPSSTVESFRQRLAEGSLMRETVKGAPMKVKRTEGDLATLVQQVRAQLKKIAITDKTRVNEMFLRYNSNRTGAIDALNMRGLCRRLQLPADDDVINALVAECIDNPEGKIRLDNFRRFVESS</sequence>
<protein>
    <recommendedName>
        <fullName evidence="6">DM10 domain-containing protein</fullName>
    </recommendedName>
</protein>
<evidence type="ECO:0000313" key="8">
    <source>
        <dbReference type="Proteomes" id="UP000828390"/>
    </source>
</evidence>
<keyword evidence="8" id="KW-1185">Reference proteome</keyword>
<dbReference type="GO" id="GO:0007052">
    <property type="term" value="P:mitotic spindle organization"/>
    <property type="evidence" value="ECO:0007669"/>
    <property type="project" value="TreeGrafter"/>
</dbReference>
<dbReference type="InterPro" id="IPR040193">
    <property type="entry name" value="EFHC1/EFHC2/EFHB"/>
</dbReference>
<dbReference type="SMART" id="SM00676">
    <property type="entry name" value="DM10"/>
    <property type="match status" value="1"/>
</dbReference>
<dbReference type="Gene3D" id="1.10.238.10">
    <property type="entry name" value="EF-hand"/>
    <property type="match status" value="1"/>
</dbReference>
<dbReference type="PROSITE" id="PS51336">
    <property type="entry name" value="DM10"/>
    <property type="match status" value="1"/>
</dbReference>
<evidence type="ECO:0000313" key="7">
    <source>
        <dbReference type="EMBL" id="KAH3691673.1"/>
    </source>
</evidence>
<reference evidence="7" key="2">
    <citation type="submission" date="2020-11" db="EMBL/GenBank/DDBJ databases">
        <authorList>
            <person name="McCartney M.A."/>
            <person name="Auch B."/>
            <person name="Kono T."/>
            <person name="Mallez S."/>
            <person name="Becker A."/>
            <person name="Gohl D.M."/>
            <person name="Silverstein K.A.T."/>
            <person name="Koren S."/>
            <person name="Bechman K.B."/>
            <person name="Herman A."/>
            <person name="Abrahante J.E."/>
            <person name="Garbe J."/>
        </authorList>
    </citation>
    <scope>NUCLEOTIDE SEQUENCE</scope>
    <source>
        <strain evidence="7">Duluth1</strain>
        <tissue evidence="7">Whole animal</tissue>
    </source>
</reference>
<dbReference type="PANTHER" id="PTHR12086">
    <property type="entry name" value="EF-HAND DOMAIN C-TERMINAL CONTAINING PROTEIN"/>
    <property type="match status" value="1"/>
</dbReference>
<evidence type="ECO:0000256" key="4">
    <source>
        <dbReference type="ARBA" id="ARBA00023212"/>
    </source>
</evidence>
<feature type="domain" description="DM10" evidence="6">
    <location>
        <begin position="1"/>
        <end position="73"/>
    </location>
</feature>
<dbReference type="Pfam" id="PF06565">
    <property type="entry name" value="DM10_dom"/>
    <property type="match status" value="1"/>
</dbReference>
<proteinExistence type="predicted"/>
<comment type="caution">
    <text evidence="7">The sequence shown here is derived from an EMBL/GenBank/DDBJ whole genome shotgun (WGS) entry which is preliminary data.</text>
</comment>
<dbReference type="GO" id="GO:0043014">
    <property type="term" value="F:alpha-tubulin binding"/>
    <property type="evidence" value="ECO:0007669"/>
    <property type="project" value="TreeGrafter"/>
</dbReference>
<dbReference type="AlphaFoldDB" id="A0A9D3Y483"/>
<gene>
    <name evidence="7" type="ORF">DPMN_191710</name>
</gene>
<dbReference type="EMBL" id="JAIWYP010000032">
    <property type="protein sequence ID" value="KAH3691673.1"/>
    <property type="molecule type" value="Genomic_DNA"/>
</dbReference>
<keyword evidence="2" id="KW-0963">Cytoplasm</keyword>
<comment type="subcellular location">
    <subcellularLocation>
        <location evidence="1">Cytoplasm</location>
        <location evidence="1">Cytoskeleton</location>
        <location evidence="1">Cilium axoneme</location>
    </subcellularLocation>
</comment>
<dbReference type="GO" id="GO:0005930">
    <property type="term" value="C:axoneme"/>
    <property type="evidence" value="ECO:0007669"/>
    <property type="project" value="UniProtKB-SubCell"/>
</dbReference>
<name>A0A9D3Y483_DREPO</name>
<keyword evidence="3" id="KW-0677">Repeat</keyword>
<dbReference type="PANTHER" id="PTHR12086:SF9">
    <property type="entry name" value="EF-HAND DOMAIN-CONTAINING PROTEIN 1"/>
    <property type="match status" value="1"/>
</dbReference>
<dbReference type="SUPFAM" id="SSF47473">
    <property type="entry name" value="EF-hand"/>
    <property type="match status" value="1"/>
</dbReference>
<keyword evidence="5" id="KW-0966">Cell projection</keyword>
<dbReference type="InterPro" id="IPR011992">
    <property type="entry name" value="EF-hand-dom_pair"/>
</dbReference>
<evidence type="ECO:0000259" key="6">
    <source>
        <dbReference type="PROSITE" id="PS51336"/>
    </source>
</evidence>
<dbReference type="FunFam" id="2.30.29.170:FF:000002">
    <property type="entry name" value="EF-hand domain (C-terminal) containing 1"/>
    <property type="match status" value="1"/>
</dbReference>
<evidence type="ECO:0000256" key="2">
    <source>
        <dbReference type="ARBA" id="ARBA00022490"/>
    </source>
</evidence>
<organism evidence="7 8">
    <name type="scientific">Dreissena polymorpha</name>
    <name type="common">Zebra mussel</name>
    <name type="synonym">Mytilus polymorpha</name>
    <dbReference type="NCBI Taxonomy" id="45954"/>
    <lineage>
        <taxon>Eukaryota</taxon>
        <taxon>Metazoa</taxon>
        <taxon>Spiralia</taxon>
        <taxon>Lophotrochozoa</taxon>
        <taxon>Mollusca</taxon>
        <taxon>Bivalvia</taxon>
        <taxon>Autobranchia</taxon>
        <taxon>Heteroconchia</taxon>
        <taxon>Euheterodonta</taxon>
        <taxon>Imparidentia</taxon>
        <taxon>Neoheterodontei</taxon>
        <taxon>Myida</taxon>
        <taxon>Dreissenoidea</taxon>
        <taxon>Dreissenidae</taxon>
        <taxon>Dreissena</taxon>
    </lineage>
</organism>
<dbReference type="Proteomes" id="UP000828390">
    <property type="component" value="Unassembled WGS sequence"/>
</dbReference>
<evidence type="ECO:0000256" key="1">
    <source>
        <dbReference type="ARBA" id="ARBA00004430"/>
    </source>
</evidence>
<keyword evidence="4" id="KW-0206">Cytoskeleton</keyword>
<reference evidence="7" key="1">
    <citation type="journal article" date="2019" name="bioRxiv">
        <title>The Genome of the Zebra Mussel, Dreissena polymorpha: A Resource for Invasive Species Research.</title>
        <authorList>
            <person name="McCartney M.A."/>
            <person name="Auch B."/>
            <person name="Kono T."/>
            <person name="Mallez S."/>
            <person name="Zhang Y."/>
            <person name="Obille A."/>
            <person name="Becker A."/>
            <person name="Abrahante J.E."/>
            <person name="Garbe J."/>
            <person name="Badalamenti J.P."/>
            <person name="Herman A."/>
            <person name="Mangelson H."/>
            <person name="Liachko I."/>
            <person name="Sullivan S."/>
            <person name="Sone E.D."/>
            <person name="Koren S."/>
            <person name="Silverstein K.A.T."/>
            <person name="Beckman K.B."/>
            <person name="Gohl D.M."/>
        </authorList>
    </citation>
    <scope>NUCLEOTIDE SEQUENCE</scope>
    <source>
        <strain evidence="7">Duluth1</strain>
        <tissue evidence="7">Whole animal</tissue>
    </source>
</reference>
<evidence type="ECO:0000256" key="5">
    <source>
        <dbReference type="ARBA" id="ARBA00023273"/>
    </source>
</evidence>
<accession>A0A9D3Y483</accession>